<evidence type="ECO:0000256" key="1">
    <source>
        <dbReference type="ARBA" id="ARBA00013194"/>
    </source>
</evidence>
<feature type="region of interest" description="Disordered" evidence="4">
    <location>
        <begin position="1"/>
        <end position="24"/>
    </location>
</feature>
<organism evidence="7 8">
    <name type="scientific">Isoptericola peretonis</name>
    <dbReference type="NCBI Taxonomy" id="2918523"/>
    <lineage>
        <taxon>Bacteria</taxon>
        <taxon>Bacillati</taxon>
        <taxon>Actinomycetota</taxon>
        <taxon>Actinomycetes</taxon>
        <taxon>Micrococcales</taxon>
        <taxon>Promicromonosporaceae</taxon>
        <taxon>Isoptericola</taxon>
    </lineage>
</organism>
<evidence type="ECO:0000313" key="7">
    <source>
        <dbReference type="EMBL" id="MCK9793507.1"/>
    </source>
</evidence>
<evidence type="ECO:0000313" key="8">
    <source>
        <dbReference type="Proteomes" id="UP001651050"/>
    </source>
</evidence>
<accession>A0ABT0J1Y4</accession>
<keyword evidence="2" id="KW-0697">Rotamase</keyword>
<dbReference type="GO" id="GO:0016853">
    <property type="term" value="F:isomerase activity"/>
    <property type="evidence" value="ECO:0007669"/>
    <property type="project" value="UniProtKB-KW"/>
</dbReference>
<dbReference type="InterPro" id="IPR029000">
    <property type="entry name" value="Cyclophilin-like_dom_sf"/>
</dbReference>
<evidence type="ECO:0000256" key="2">
    <source>
        <dbReference type="ARBA" id="ARBA00023110"/>
    </source>
</evidence>
<evidence type="ECO:0000256" key="5">
    <source>
        <dbReference type="SAM" id="Phobius"/>
    </source>
</evidence>
<gene>
    <name evidence="7" type="ORF">M1843_07100</name>
</gene>
<dbReference type="InterPro" id="IPR044665">
    <property type="entry name" value="E_coli_cyclophilin_A-like"/>
</dbReference>
<keyword evidence="8" id="KW-1185">Reference proteome</keyword>
<evidence type="ECO:0000259" key="6">
    <source>
        <dbReference type="PROSITE" id="PS50072"/>
    </source>
</evidence>
<feature type="transmembrane region" description="Helical" evidence="5">
    <location>
        <begin position="33"/>
        <end position="55"/>
    </location>
</feature>
<comment type="caution">
    <text evidence="7">The sequence shown here is derived from an EMBL/GenBank/DDBJ whole genome shotgun (WGS) entry which is preliminary data.</text>
</comment>
<dbReference type="RefSeq" id="WP_416343351.1">
    <property type="nucleotide sequence ID" value="NZ_JALQCY010000002.1"/>
</dbReference>
<feature type="compositionally biased region" description="Basic and acidic residues" evidence="4">
    <location>
        <begin position="1"/>
        <end position="20"/>
    </location>
</feature>
<dbReference type="PANTHER" id="PTHR43246">
    <property type="entry name" value="PEPTIDYL-PROLYL CIS-TRANS ISOMERASE CYP38, CHLOROPLASTIC"/>
    <property type="match status" value="1"/>
</dbReference>
<proteinExistence type="predicted"/>
<dbReference type="EC" id="5.2.1.8" evidence="1"/>
<evidence type="ECO:0000256" key="3">
    <source>
        <dbReference type="ARBA" id="ARBA00023235"/>
    </source>
</evidence>
<reference evidence="7 8" key="1">
    <citation type="submission" date="2022-02" db="EMBL/GenBank/DDBJ databases">
        <title>The car tank lid bacteriome: a reservoir of bacteria with potential in bioremediation of fuel.</title>
        <authorList>
            <person name="Vidal-Verdu A."/>
            <person name="Gomez-Martinez D."/>
            <person name="Latorre-Perez A."/>
            <person name="Pereto J."/>
            <person name="Porcar M."/>
        </authorList>
    </citation>
    <scope>NUCLEOTIDE SEQUENCE [LARGE SCALE GENOMIC DNA]</scope>
    <source>
        <strain evidence="7 8">4D.3</strain>
    </source>
</reference>
<dbReference type="PROSITE" id="PS50072">
    <property type="entry name" value="CSA_PPIASE_2"/>
    <property type="match status" value="1"/>
</dbReference>
<feature type="region of interest" description="Disordered" evidence="4">
    <location>
        <begin position="59"/>
        <end position="90"/>
    </location>
</feature>
<evidence type="ECO:0000256" key="4">
    <source>
        <dbReference type="SAM" id="MobiDB-lite"/>
    </source>
</evidence>
<dbReference type="Gene3D" id="2.40.100.10">
    <property type="entry name" value="Cyclophilin-like"/>
    <property type="match status" value="1"/>
</dbReference>
<sequence length="260" mass="25974">MAGTKRERDNARKRQEKWDQRQAQARARRQRTAAIVAIVAVLALVGGGLVVANLGNAAGQGSPTPQAEGQCPAASTGARSGGELPDPASAEGRTWTATLELCAGGTESPVVLELDGAAAPQAVASFVSLAEQGYYDGTSCHRLTTSGIYVLQCGDPTGTGGGDPGYSYGPIENAPADDVYPAGTVAMARVGGDGESMGSQFFVVYQDSTIPSDAAGGYTVLGTVTSGLDAVQAVADAGVAGGAGDGAPASPVIIEGVETQ</sequence>
<keyword evidence="5" id="KW-0472">Membrane</keyword>
<keyword evidence="5" id="KW-0812">Transmembrane</keyword>
<name>A0ABT0J1Y4_9MICO</name>
<dbReference type="EMBL" id="JALQCY010000002">
    <property type="protein sequence ID" value="MCK9793507.1"/>
    <property type="molecule type" value="Genomic_DNA"/>
</dbReference>
<keyword evidence="5" id="KW-1133">Transmembrane helix</keyword>
<feature type="domain" description="PPIase cyclophilin-type" evidence="6">
    <location>
        <begin position="110"/>
        <end position="259"/>
    </location>
</feature>
<dbReference type="CDD" id="cd00317">
    <property type="entry name" value="cyclophilin"/>
    <property type="match status" value="1"/>
</dbReference>
<dbReference type="SUPFAM" id="SSF50891">
    <property type="entry name" value="Cyclophilin-like"/>
    <property type="match status" value="1"/>
</dbReference>
<dbReference type="InterPro" id="IPR002130">
    <property type="entry name" value="Cyclophilin-type_PPIase_dom"/>
</dbReference>
<dbReference type="Proteomes" id="UP001651050">
    <property type="component" value="Unassembled WGS sequence"/>
</dbReference>
<protein>
    <recommendedName>
        <fullName evidence="1">peptidylprolyl isomerase</fullName>
        <ecNumber evidence="1">5.2.1.8</ecNumber>
    </recommendedName>
</protein>
<dbReference type="Pfam" id="PF00160">
    <property type="entry name" value="Pro_isomerase"/>
    <property type="match status" value="1"/>
</dbReference>
<keyword evidence="3 7" id="KW-0413">Isomerase</keyword>